<reference evidence="2 3" key="1">
    <citation type="submission" date="2022-11" db="EMBL/GenBank/DDBJ databases">
        <title>Minimal conservation of predation-associated metabolite biosynthetic gene clusters underscores biosynthetic potential of Myxococcota including descriptions for ten novel species: Archangium lansinium sp. nov., Myxococcus landrumus sp. nov., Nannocystis bai.</title>
        <authorList>
            <person name="Ahearne A."/>
            <person name="Stevens C."/>
            <person name="Phillips K."/>
        </authorList>
    </citation>
    <scope>NUCLEOTIDE SEQUENCE [LARGE SCALE GENOMIC DNA]</scope>
    <source>
        <strain evidence="2 3">MIWBW</strain>
    </source>
</reference>
<sequence length="183" mass="19401">MCKQCGRPQRAGAGRCAACGGELPEAPLPSGRGSSADRFLSAELPGGRVLVGEGNRLSFHPGGSATPFLLELPSLRRLSLVHRLRYEALALTVGALVVLPFVPQVVRVLLGLLALVGVALALSGRRYTLVLESTGEVETRWDLGTVRRGSSVEQRLRSAWLTLADVVRSRGVEVREDGGSPPA</sequence>
<name>A0ABT4AEM6_9BACT</name>
<keyword evidence="1" id="KW-0472">Membrane</keyword>
<gene>
    <name evidence="2" type="ORF">OV287_35435</name>
</gene>
<keyword evidence="3" id="KW-1185">Reference proteome</keyword>
<dbReference type="RefSeq" id="WP_267538458.1">
    <property type="nucleotide sequence ID" value="NZ_JAPNKA010000001.1"/>
</dbReference>
<proteinExistence type="predicted"/>
<evidence type="ECO:0000313" key="2">
    <source>
        <dbReference type="EMBL" id="MCY1079761.1"/>
    </source>
</evidence>
<accession>A0ABT4AEM6</accession>
<comment type="caution">
    <text evidence="2">The sequence shown here is derived from an EMBL/GenBank/DDBJ whole genome shotgun (WGS) entry which is preliminary data.</text>
</comment>
<keyword evidence="1" id="KW-1133">Transmembrane helix</keyword>
<dbReference type="Proteomes" id="UP001207654">
    <property type="component" value="Unassembled WGS sequence"/>
</dbReference>
<dbReference type="EMBL" id="JAPNKA010000001">
    <property type="protein sequence ID" value="MCY1079761.1"/>
    <property type="molecule type" value="Genomic_DNA"/>
</dbReference>
<evidence type="ECO:0000313" key="3">
    <source>
        <dbReference type="Proteomes" id="UP001207654"/>
    </source>
</evidence>
<protein>
    <submittedName>
        <fullName evidence="2">Uncharacterized protein</fullName>
    </submittedName>
</protein>
<feature type="transmembrane region" description="Helical" evidence="1">
    <location>
        <begin position="84"/>
        <end position="102"/>
    </location>
</feature>
<evidence type="ECO:0000256" key="1">
    <source>
        <dbReference type="SAM" id="Phobius"/>
    </source>
</evidence>
<keyword evidence="1" id="KW-0812">Transmembrane</keyword>
<organism evidence="2 3">
    <name type="scientific">Archangium lansingense</name>
    <dbReference type="NCBI Taxonomy" id="2995310"/>
    <lineage>
        <taxon>Bacteria</taxon>
        <taxon>Pseudomonadati</taxon>
        <taxon>Myxococcota</taxon>
        <taxon>Myxococcia</taxon>
        <taxon>Myxococcales</taxon>
        <taxon>Cystobacterineae</taxon>
        <taxon>Archangiaceae</taxon>
        <taxon>Archangium</taxon>
    </lineage>
</organism>
<feature type="transmembrane region" description="Helical" evidence="1">
    <location>
        <begin position="108"/>
        <end position="124"/>
    </location>
</feature>